<dbReference type="PROSITE" id="PS50181">
    <property type="entry name" value="FBOX"/>
    <property type="match status" value="1"/>
</dbReference>
<comment type="caution">
    <text evidence="2">The sequence shown here is derived from an EMBL/GenBank/DDBJ whole genome shotgun (WGS) entry which is preliminary data.</text>
</comment>
<dbReference type="InterPro" id="IPR036047">
    <property type="entry name" value="F-box-like_dom_sf"/>
</dbReference>
<dbReference type="AlphaFoldDB" id="A0AAV0JRS1"/>
<feature type="domain" description="F-box" evidence="1">
    <location>
        <begin position="36"/>
        <end position="83"/>
    </location>
</feature>
<dbReference type="NCBIfam" id="TIGR01640">
    <property type="entry name" value="F_box_assoc_1"/>
    <property type="match status" value="1"/>
</dbReference>
<dbReference type="PANTHER" id="PTHR31672">
    <property type="entry name" value="BNACNNG10540D PROTEIN"/>
    <property type="match status" value="1"/>
</dbReference>
<proteinExistence type="predicted"/>
<evidence type="ECO:0000313" key="2">
    <source>
        <dbReference type="EMBL" id="CAI0412670.1"/>
    </source>
</evidence>
<dbReference type="SUPFAM" id="SSF50965">
    <property type="entry name" value="Galactose oxidase, central domain"/>
    <property type="match status" value="1"/>
</dbReference>
<dbReference type="Pfam" id="PF12937">
    <property type="entry name" value="F-box-like"/>
    <property type="match status" value="1"/>
</dbReference>
<dbReference type="InterPro" id="IPR006527">
    <property type="entry name" value="F-box-assoc_dom_typ1"/>
</dbReference>
<protein>
    <recommendedName>
        <fullName evidence="1">F-box domain-containing protein</fullName>
    </recommendedName>
</protein>
<organism evidence="2 3">
    <name type="scientific">Linum tenue</name>
    <dbReference type="NCBI Taxonomy" id="586396"/>
    <lineage>
        <taxon>Eukaryota</taxon>
        <taxon>Viridiplantae</taxon>
        <taxon>Streptophyta</taxon>
        <taxon>Embryophyta</taxon>
        <taxon>Tracheophyta</taxon>
        <taxon>Spermatophyta</taxon>
        <taxon>Magnoliopsida</taxon>
        <taxon>eudicotyledons</taxon>
        <taxon>Gunneridae</taxon>
        <taxon>Pentapetalae</taxon>
        <taxon>rosids</taxon>
        <taxon>fabids</taxon>
        <taxon>Malpighiales</taxon>
        <taxon>Linaceae</taxon>
        <taxon>Linum</taxon>
    </lineage>
</organism>
<reference evidence="2" key="1">
    <citation type="submission" date="2022-08" db="EMBL/GenBank/DDBJ databases">
        <authorList>
            <person name="Gutierrez-Valencia J."/>
        </authorList>
    </citation>
    <scope>NUCLEOTIDE SEQUENCE</scope>
</reference>
<dbReference type="Pfam" id="PF07734">
    <property type="entry name" value="FBA_1"/>
    <property type="match status" value="1"/>
</dbReference>
<dbReference type="SMART" id="SM00256">
    <property type="entry name" value="FBOX"/>
    <property type="match status" value="1"/>
</dbReference>
<name>A0AAV0JRS1_9ROSI</name>
<evidence type="ECO:0000313" key="3">
    <source>
        <dbReference type="Proteomes" id="UP001154282"/>
    </source>
</evidence>
<gene>
    <name evidence="2" type="ORF">LITE_LOCUS15638</name>
</gene>
<dbReference type="Proteomes" id="UP001154282">
    <property type="component" value="Unassembled WGS sequence"/>
</dbReference>
<dbReference type="InterPro" id="IPR011043">
    <property type="entry name" value="Gal_Oxase/kelch_b-propeller"/>
</dbReference>
<dbReference type="InterPro" id="IPR017451">
    <property type="entry name" value="F-box-assoc_interact_dom"/>
</dbReference>
<evidence type="ECO:0000259" key="1">
    <source>
        <dbReference type="PROSITE" id="PS50181"/>
    </source>
</evidence>
<dbReference type="Gene3D" id="1.20.1280.50">
    <property type="match status" value="1"/>
</dbReference>
<dbReference type="InterPro" id="IPR001810">
    <property type="entry name" value="F-box_dom"/>
</dbReference>
<keyword evidence="3" id="KW-1185">Reference proteome</keyword>
<sequence length="454" mass="51582">MPRVSFQTKTSLRFMSNKTSKNAAAAAQPAATLTLTPSSTKLPADIVIEIFKKLPAAATLGRLRCVCKSWRARLSDRAFLRRILVTDDDRDGSRQIMIFRLTGDQKPLFSPCSYDTLLPLSVDPPQPVLLISTAGEDMRCNKCHVVGYDNGIFCLGDGIDDPGGFHLHNPATSETKALPPSPFTTTEYSGGSCGHMFGFDSKANDYKLIRLRKVIYNHAWKRVEDGRNDEGVSFAEVYSLRNDSWSKVETDVNLYWFCLYTATSALESHDGKCYRWDRQDCNEERKRTRVLSFDLAKEAFEMVEVLDPLAEKRPADWYKVTRPRHVAFWRGSMVAVFDGGRMMPVGAMLEIWVMLKFGEAGSWVKLYDVPRGSDGRDYYRSRPLGLWKDWKCVFVKKKEEEEEKRSVRGGEVLAFDPETRDVAGLEVRTDLEEIRVVWDYVPNRVSLLGFSDAK</sequence>
<dbReference type="SUPFAM" id="SSF81383">
    <property type="entry name" value="F-box domain"/>
    <property type="match status" value="1"/>
</dbReference>
<dbReference type="InterPro" id="IPR050796">
    <property type="entry name" value="SCF_F-box_component"/>
</dbReference>
<dbReference type="EMBL" id="CAMGYJ010000005">
    <property type="protein sequence ID" value="CAI0412670.1"/>
    <property type="molecule type" value="Genomic_DNA"/>
</dbReference>
<dbReference type="PANTHER" id="PTHR31672:SF13">
    <property type="entry name" value="F-BOX PROTEIN CPR30-LIKE"/>
    <property type="match status" value="1"/>
</dbReference>
<accession>A0AAV0JRS1</accession>